<evidence type="ECO:0000256" key="9">
    <source>
        <dbReference type="ARBA" id="ARBA00022695"/>
    </source>
</evidence>
<keyword evidence="10" id="KW-0235">DNA replication</keyword>
<keyword evidence="11" id="KW-0479">Metal-binding</keyword>
<organism evidence="19">
    <name type="scientific">anaerobic digester metagenome</name>
    <dbReference type="NCBI Taxonomy" id="1263854"/>
    <lineage>
        <taxon>unclassified sequences</taxon>
        <taxon>metagenomes</taxon>
        <taxon>ecological metagenomes</taxon>
    </lineage>
</organism>
<dbReference type="GO" id="GO:0003684">
    <property type="term" value="F:damaged DNA binding"/>
    <property type="evidence" value="ECO:0007669"/>
    <property type="project" value="InterPro"/>
</dbReference>
<sequence>MENIRKIIHIDMDAFYASVEQRDNPRLRGRPVIVGGDPAGRGVVAACSYEARKFGVHSAMPSSRAKRLCPEAIFIHPRFDVYQQVSQQIMEIFHEYTDLVEPLSLDEAFLDVTCNKKGIASATETARRLRAEIRKNTSLTASAGVSYNKFLAKAASDYRKPDGLTVITPEQAQGFIDQLPIGKFFGVGKVTEQKMRSLGITCGAELRQVPQERLVRLFGKMGLFFHSIAHGIDERPVTPDRIRKSLGREITLHEDIDDMDAIFALLSELADSVGSLLKEEGLKGRTVVLKLKYHDFQSITRSITLDHILDNAEEILDKALLLLKETEAGTRKVRLLGITVSNFELPGDGPPRPYQLLLPFCDVTEQKEKTGAYSPSMLQP</sequence>
<dbReference type="GO" id="GO:0006260">
    <property type="term" value="P:DNA replication"/>
    <property type="evidence" value="ECO:0007669"/>
    <property type="project" value="UniProtKB-KW"/>
</dbReference>
<dbReference type="FunFam" id="3.30.1490.100:FF:000004">
    <property type="entry name" value="DNA polymerase IV"/>
    <property type="match status" value="1"/>
</dbReference>
<comment type="subunit">
    <text evidence="4">Monomer.</text>
</comment>
<feature type="domain" description="UmuC" evidence="18">
    <location>
        <begin position="7"/>
        <end position="188"/>
    </location>
</feature>
<keyword evidence="14" id="KW-0239">DNA-directed DNA polymerase</keyword>
<dbReference type="InterPro" id="IPR050116">
    <property type="entry name" value="DNA_polymerase-Y"/>
</dbReference>
<dbReference type="EC" id="2.7.7.7" evidence="5"/>
<proteinExistence type="inferred from homology"/>
<evidence type="ECO:0000256" key="14">
    <source>
        <dbReference type="ARBA" id="ARBA00022932"/>
    </source>
</evidence>
<dbReference type="InterPro" id="IPR022880">
    <property type="entry name" value="DNApol_IV"/>
</dbReference>
<dbReference type="Gene3D" id="3.40.1170.60">
    <property type="match status" value="1"/>
</dbReference>
<keyword evidence="16" id="KW-0234">DNA repair</keyword>
<dbReference type="HAMAP" id="MF_01113">
    <property type="entry name" value="DNApol_IV"/>
    <property type="match status" value="1"/>
</dbReference>
<evidence type="ECO:0000256" key="1">
    <source>
        <dbReference type="ARBA" id="ARBA00001946"/>
    </source>
</evidence>
<keyword evidence="9 19" id="KW-0548">Nucleotidyltransferase</keyword>
<gene>
    <name evidence="19" type="primary">dinB</name>
    <name evidence="19" type="ORF">SCFA_410058</name>
</gene>
<dbReference type="InterPro" id="IPR036775">
    <property type="entry name" value="DNA_pol_Y-fam_lit_finger_sf"/>
</dbReference>
<dbReference type="GO" id="GO:0046872">
    <property type="term" value="F:metal ion binding"/>
    <property type="evidence" value="ECO:0007669"/>
    <property type="project" value="UniProtKB-KW"/>
</dbReference>
<dbReference type="EMBL" id="CAADRM010000105">
    <property type="protein sequence ID" value="VFU15414.1"/>
    <property type="molecule type" value="Genomic_DNA"/>
</dbReference>
<evidence type="ECO:0000256" key="11">
    <source>
        <dbReference type="ARBA" id="ARBA00022723"/>
    </source>
</evidence>
<evidence type="ECO:0000256" key="2">
    <source>
        <dbReference type="ARBA" id="ARBA00004496"/>
    </source>
</evidence>
<evidence type="ECO:0000256" key="8">
    <source>
        <dbReference type="ARBA" id="ARBA00022679"/>
    </source>
</evidence>
<evidence type="ECO:0000256" key="10">
    <source>
        <dbReference type="ARBA" id="ARBA00022705"/>
    </source>
</evidence>
<dbReference type="NCBIfam" id="NF010731">
    <property type="entry name" value="PRK14133.1"/>
    <property type="match status" value="1"/>
</dbReference>
<comment type="catalytic activity">
    <reaction evidence="17">
        <text>DNA(n) + a 2'-deoxyribonucleoside 5'-triphosphate = DNA(n+1) + diphosphate</text>
        <dbReference type="Rhea" id="RHEA:22508"/>
        <dbReference type="Rhea" id="RHEA-COMP:17339"/>
        <dbReference type="Rhea" id="RHEA-COMP:17340"/>
        <dbReference type="ChEBI" id="CHEBI:33019"/>
        <dbReference type="ChEBI" id="CHEBI:61560"/>
        <dbReference type="ChEBI" id="CHEBI:173112"/>
        <dbReference type="EC" id="2.7.7.7"/>
    </reaction>
</comment>
<dbReference type="InterPro" id="IPR017961">
    <property type="entry name" value="DNA_pol_Y-fam_little_finger"/>
</dbReference>
<dbReference type="NCBIfam" id="NF002677">
    <property type="entry name" value="PRK02406.1"/>
    <property type="match status" value="1"/>
</dbReference>
<dbReference type="SUPFAM" id="SSF100879">
    <property type="entry name" value="Lesion bypass DNA polymerase (Y-family), little finger domain"/>
    <property type="match status" value="1"/>
</dbReference>
<evidence type="ECO:0000313" key="19">
    <source>
        <dbReference type="EMBL" id="VFU15414.1"/>
    </source>
</evidence>
<accession>A0A485M1T6</accession>
<keyword evidence="6" id="KW-0515">Mutator protein</keyword>
<evidence type="ECO:0000256" key="17">
    <source>
        <dbReference type="ARBA" id="ARBA00049244"/>
    </source>
</evidence>
<evidence type="ECO:0000256" key="12">
    <source>
        <dbReference type="ARBA" id="ARBA00022763"/>
    </source>
</evidence>
<evidence type="ECO:0000256" key="5">
    <source>
        <dbReference type="ARBA" id="ARBA00012417"/>
    </source>
</evidence>
<dbReference type="PANTHER" id="PTHR11076:SF33">
    <property type="entry name" value="DNA POLYMERASE KAPPA"/>
    <property type="match status" value="1"/>
</dbReference>
<dbReference type="FunFam" id="3.40.1170.60:FF:000001">
    <property type="entry name" value="DNA polymerase IV"/>
    <property type="match status" value="1"/>
</dbReference>
<keyword evidence="8 19" id="KW-0808">Transferase</keyword>
<dbReference type="Gene3D" id="3.30.70.270">
    <property type="match status" value="1"/>
</dbReference>
<dbReference type="InterPro" id="IPR043502">
    <property type="entry name" value="DNA/RNA_pol_sf"/>
</dbReference>
<keyword evidence="12" id="KW-0227">DNA damage</keyword>
<dbReference type="GO" id="GO:0009432">
    <property type="term" value="P:SOS response"/>
    <property type="evidence" value="ECO:0007669"/>
    <property type="project" value="TreeGrafter"/>
</dbReference>
<dbReference type="Pfam" id="PF11799">
    <property type="entry name" value="IMS_C"/>
    <property type="match status" value="1"/>
</dbReference>
<dbReference type="GO" id="GO:0005829">
    <property type="term" value="C:cytosol"/>
    <property type="evidence" value="ECO:0007669"/>
    <property type="project" value="TreeGrafter"/>
</dbReference>
<dbReference type="AlphaFoldDB" id="A0A485M1T6"/>
<evidence type="ECO:0000256" key="7">
    <source>
        <dbReference type="ARBA" id="ARBA00022490"/>
    </source>
</evidence>
<dbReference type="Pfam" id="PF00817">
    <property type="entry name" value="IMS"/>
    <property type="match status" value="1"/>
</dbReference>
<evidence type="ECO:0000256" key="4">
    <source>
        <dbReference type="ARBA" id="ARBA00011245"/>
    </source>
</evidence>
<comment type="cofactor">
    <cofactor evidence="1">
        <name>Mg(2+)</name>
        <dbReference type="ChEBI" id="CHEBI:18420"/>
    </cofactor>
</comment>
<dbReference type="CDD" id="cd03586">
    <property type="entry name" value="PolY_Pol_IV_kappa"/>
    <property type="match status" value="1"/>
</dbReference>
<keyword evidence="15" id="KW-0238">DNA-binding</keyword>
<evidence type="ECO:0000256" key="15">
    <source>
        <dbReference type="ARBA" id="ARBA00023125"/>
    </source>
</evidence>
<dbReference type="InterPro" id="IPR043128">
    <property type="entry name" value="Rev_trsase/Diguanyl_cyclase"/>
</dbReference>
<dbReference type="PANTHER" id="PTHR11076">
    <property type="entry name" value="DNA REPAIR POLYMERASE UMUC / TRANSFERASE FAMILY MEMBER"/>
    <property type="match status" value="1"/>
</dbReference>
<evidence type="ECO:0000256" key="3">
    <source>
        <dbReference type="ARBA" id="ARBA00010945"/>
    </source>
</evidence>
<dbReference type="PROSITE" id="PS50173">
    <property type="entry name" value="UMUC"/>
    <property type="match status" value="1"/>
</dbReference>
<reference evidence="19" key="1">
    <citation type="submission" date="2019-03" db="EMBL/GenBank/DDBJ databases">
        <authorList>
            <person name="Hao L."/>
        </authorList>
    </citation>
    <scope>NUCLEOTIDE SEQUENCE</scope>
</reference>
<dbReference type="InterPro" id="IPR001126">
    <property type="entry name" value="UmuC"/>
</dbReference>
<evidence type="ECO:0000256" key="16">
    <source>
        <dbReference type="ARBA" id="ARBA00023204"/>
    </source>
</evidence>
<protein>
    <recommendedName>
        <fullName evidence="5">DNA-directed DNA polymerase</fullName>
        <ecNumber evidence="5">2.7.7.7</ecNumber>
    </recommendedName>
</protein>
<evidence type="ECO:0000259" key="18">
    <source>
        <dbReference type="PROSITE" id="PS50173"/>
    </source>
</evidence>
<dbReference type="GO" id="GO:0006281">
    <property type="term" value="P:DNA repair"/>
    <property type="evidence" value="ECO:0007669"/>
    <property type="project" value="UniProtKB-KW"/>
</dbReference>
<dbReference type="InterPro" id="IPR024728">
    <property type="entry name" value="PolY_HhH_motif"/>
</dbReference>
<name>A0A485M1T6_9ZZZZ</name>
<evidence type="ECO:0000256" key="13">
    <source>
        <dbReference type="ARBA" id="ARBA00022842"/>
    </source>
</evidence>
<comment type="similarity">
    <text evidence="3">Belongs to the DNA polymerase type-Y family.</text>
</comment>
<comment type="subcellular location">
    <subcellularLocation>
        <location evidence="2">Cytoplasm</location>
    </subcellularLocation>
</comment>
<dbReference type="SUPFAM" id="SSF56672">
    <property type="entry name" value="DNA/RNA polymerases"/>
    <property type="match status" value="1"/>
</dbReference>
<dbReference type="Gene3D" id="1.10.150.20">
    <property type="entry name" value="5' to 3' exonuclease, C-terminal subdomain"/>
    <property type="match status" value="1"/>
</dbReference>
<keyword evidence="7" id="KW-0963">Cytoplasm</keyword>
<dbReference type="GO" id="GO:0003887">
    <property type="term" value="F:DNA-directed DNA polymerase activity"/>
    <property type="evidence" value="ECO:0007669"/>
    <property type="project" value="UniProtKB-KW"/>
</dbReference>
<evidence type="ECO:0000256" key="6">
    <source>
        <dbReference type="ARBA" id="ARBA00022457"/>
    </source>
</evidence>
<keyword evidence="13" id="KW-0460">Magnesium</keyword>
<dbReference type="Gene3D" id="3.30.1490.100">
    <property type="entry name" value="DNA polymerase, Y-family, little finger domain"/>
    <property type="match status" value="1"/>
</dbReference>
<dbReference type="GO" id="GO:0042276">
    <property type="term" value="P:error-prone translesion synthesis"/>
    <property type="evidence" value="ECO:0007669"/>
    <property type="project" value="TreeGrafter"/>
</dbReference>
<dbReference type="Pfam" id="PF11798">
    <property type="entry name" value="IMS_HHH"/>
    <property type="match status" value="1"/>
</dbReference>